<name>A0A0W8FWK9_9ZZZZ</name>
<evidence type="ECO:0000313" key="2">
    <source>
        <dbReference type="EMBL" id="KUG25288.1"/>
    </source>
</evidence>
<comment type="caution">
    <text evidence="2">The sequence shown here is derived from an EMBL/GenBank/DDBJ whole genome shotgun (WGS) entry which is preliminary data.</text>
</comment>
<organism evidence="2">
    <name type="scientific">hydrocarbon metagenome</name>
    <dbReference type="NCBI Taxonomy" id="938273"/>
    <lineage>
        <taxon>unclassified sequences</taxon>
        <taxon>metagenomes</taxon>
        <taxon>ecological metagenomes</taxon>
    </lineage>
</organism>
<protein>
    <submittedName>
        <fullName evidence="2">Uncharacterized protein</fullName>
    </submittedName>
</protein>
<feature type="compositionally biased region" description="Polar residues" evidence="1">
    <location>
        <begin position="197"/>
        <end position="206"/>
    </location>
</feature>
<sequence>MNKTEIEEIYNQTFSGLTLFYRDTTLSEDLVSKYKVGQILTERGSTDMTYKGGGLVTNCRYLIASANAKELSAFNPDSEQLGHVLLGSNAFFKVLDIYKIGNKTQIFLLEIPATAVDFFVNVTSNMENDITKKARESFDTKINSEPIPKLQTQAWKDRTEFPIGMNEKGEYFYGADNKKPNISSENKEEKNNEDIPTQQNKPWWEL</sequence>
<accession>A0A0W8FWK9</accession>
<reference evidence="2" key="1">
    <citation type="journal article" date="2015" name="Proc. Natl. Acad. Sci. U.S.A.">
        <title>Networks of energetic and metabolic interactions define dynamics in microbial communities.</title>
        <authorList>
            <person name="Embree M."/>
            <person name="Liu J.K."/>
            <person name="Al-Bassam M.M."/>
            <person name="Zengler K."/>
        </authorList>
    </citation>
    <scope>NUCLEOTIDE SEQUENCE</scope>
</reference>
<proteinExistence type="predicted"/>
<dbReference type="EMBL" id="LNQE01000724">
    <property type="protein sequence ID" value="KUG25288.1"/>
    <property type="molecule type" value="Genomic_DNA"/>
</dbReference>
<feature type="region of interest" description="Disordered" evidence="1">
    <location>
        <begin position="172"/>
        <end position="206"/>
    </location>
</feature>
<gene>
    <name evidence="2" type="ORF">ASZ90_004893</name>
</gene>
<evidence type="ECO:0000256" key="1">
    <source>
        <dbReference type="SAM" id="MobiDB-lite"/>
    </source>
</evidence>
<dbReference type="AlphaFoldDB" id="A0A0W8FWK9"/>